<evidence type="ECO:0000256" key="1">
    <source>
        <dbReference type="SAM" id="MobiDB-lite"/>
    </source>
</evidence>
<proteinExistence type="predicted"/>
<sequence length="87" mass="9322">CADTSTTRDEEGPGVGEPLSPWPPDFNDNGKVTAGDLVIFSQHYDDALTYDVRYDLNASGGPKITTGDLVVFTYYYAGSGYDTCTVG</sequence>
<feature type="compositionally biased region" description="Basic and acidic residues" evidence="1">
    <location>
        <begin position="1"/>
        <end position="11"/>
    </location>
</feature>
<feature type="region of interest" description="Disordered" evidence="1">
    <location>
        <begin position="1"/>
        <end position="27"/>
    </location>
</feature>
<dbReference type="InterPro" id="IPR036439">
    <property type="entry name" value="Dockerin_dom_sf"/>
</dbReference>
<evidence type="ECO:0000313" key="2">
    <source>
        <dbReference type="EMBL" id="GAG36058.1"/>
    </source>
</evidence>
<organism evidence="2">
    <name type="scientific">marine sediment metagenome</name>
    <dbReference type="NCBI Taxonomy" id="412755"/>
    <lineage>
        <taxon>unclassified sequences</taxon>
        <taxon>metagenomes</taxon>
        <taxon>ecological metagenomes</taxon>
    </lineage>
</organism>
<feature type="non-terminal residue" evidence="2">
    <location>
        <position position="1"/>
    </location>
</feature>
<reference evidence="2" key="1">
    <citation type="journal article" date="2014" name="Front. Microbiol.">
        <title>High frequency of phylogenetically diverse reductive dehalogenase-homologous genes in deep subseafloor sedimentary metagenomes.</title>
        <authorList>
            <person name="Kawai M."/>
            <person name="Futagami T."/>
            <person name="Toyoda A."/>
            <person name="Takaki Y."/>
            <person name="Nishi S."/>
            <person name="Hori S."/>
            <person name="Arai W."/>
            <person name="Tsubouchi T."/>
            <person name="Morono Y."/>
            <person name="Uchiyama I."/>
            <person name="Ito T."/>
            <person name="Fujiyama A."/>
            <person name="Inagaki F."/>
            <person name="Takami H."/>
        </authorList>
    </citation>
    <scope>NUCLEOTIDE SEQUENCE</scope>
    <source>
        <strain evidence="2">Expedition CK06-06</strain>
    </source>
</reference>
<accession>X0XHE3</accession>
<dbReference type="AlphaFoldDB" id="X0XHE3"/>
<dbReference type="EMBL" id="BARS01040471">
    <property type="protein sequence ID" value="GAG36058.1"/>
    <property type="molecule type" value="Genomic_DNA"/>
</dbReference>
<gene>
    <name evidence="2" type="ORF">S01H1_61684</name>
</gene>
<name>X0XHE3_9ZZZZ</name>
<dbReference type="GO" id="GO:0000272">
    <property type="term" value="P:polysaccharide catabolic process"/>
    <property type="evidence" value="ECO:0007669"/>
    <property type="project" value="InterPro"/>
</dbReference>
<comment type="caution">
    <text evidence="2">The sequence shown here is derived from an EMBL/GenBank/DDBJ whole genome shotgun (WGS) entry which is preliminary data.</text>
</comment>
<dbReference type="Gene3D" id="1.10.1330.10">
    <property type="entry name" value="Dockerin domain"/>
    <property type="match status" value="1"/>
</dbReference>
<protein>
    <submittedName>
        <fullName evidence="2">Uncharacterized protein</fullName>
    </submittedName>
</protein>